<dbReference type="InterPro" id="IPR051943">
    <property type="entry name" value="TRAFAC_Dynamin-like_GTPase"/>
</dbReference>
<dbReference type="Pfam" id="PF01926">
    <property type="entry name" value="MMR_HSR1"/>
    <property type="match status" value="1"/>
</dbReference>
<evidence type="ECO:0000259" key="2">
    <source>
        <dbReference type="Pfam" id="PF01926"/>
    </source>
</evidence>
<dbReference type="PANTHER" id="PTHR43681">
    <property type="entry name" value="TRANSMEMBRANE GTPASE FZO"/>
    <property type="match status" value="1"/>
</dbReference>
<dbReference type="Gene3D" id="3.40.50.300">
    <property type="entry name" value="P-loop containing nucleotide triphosphate hydrolases"/>
    <property type="match status" value="1"/>
</dbReference>
<evidence type="ECO:0000313" key="4">
    <source>
        <dbReference type="Proteomes" id="UP000216446"/>
    </source>
</evidence>
<accession>A0A259TW79</accession>
<reference evidence="3 4" key="1">
    <citation type="submission" date="2016-11" db="EMBL/GenBank/DDBJ databases">
        <title>Study of marine rhodopsin-containing bacteria.</title>
        <authorList>
            <person name="Yoshizawa S."/>
            <person name="Kumagai Y."/>
            <person name="Kogure K."/>
        </authorList>
    </citation>
    <scope>NUCLEOTIDE SEQUENCE [LARGE SCALE GENOMIC DNA]</scope>
    <source>
        <strain evidence="3 4">SG-29</strain>
    </source>
</reference>
<evidence type="ECO:0000313" key="3">
    <source>
        <dbReference type="EMBL" id="OZC01993.1"/>
    </source>
</evidence>
<dbReference type="SUPFAM" id="SSF52540">
    <property type="entry name" value="P-loop containing nucleoside triphosphate hydrolases"/>
    <property type="match status" value="1"/>
</dbReference>
<organism evidence="3 4">
    <name type="scientific">Rubricoccus marinus</name>
    <dbReference type="NCBI Taxonomy" id="716817"/>
    <lineage>
        <taxon>Bacteria</taxon>
        <taxon>Pseudomonadati</taxon>
        <taxon>Rhodothermota</taxon>
        <taxon>Rhodothermia</taxon>
        <taxon>Rhodothermales</taxon>
        <taxon>Rubricoccaceae</taxon>
        <taxon>Rubricoccus</taxon>
    </lineage>
</organism>
<dbReference type="InterPro" id="IPR006073">
    <property type="entry name" value="GTP-bd"/>
</dbReference>
<keyword evidence="1" id="KW-0812">Transmembrane</keyword>
<dbReference type="CDD" id="cd09912">
    <property type="entry name" value="DLP_2"/>
    <property type="match status" value="1"/>
</dbReference>
<dbReference type="EMBL" id="MQWB01000001">
    <property type="protein sequence ID" value="OZC01993.1"/>
    <property type="molecule type" value="Genomic_DNA"/>
</dbReference>
<dbReference type="RefSeq" id="WP_094545770.1">
    <property type="nucleotide sequence ID" value="NZ_MQWB01000001.1"/>
</dbReference>
<feature type="transmembrane region" description="Helical" evidence="1">
    <location>
        <begin position="482"/>
        <end position="500"/>
    </location>
</feature>
<dbReference type="Proteomes" id="UP000216446">
    <property type="component" value="Unassembled WGS sequence"/>
</dbReference>
<dbReference type="PANTHER" id="PTHR43681:SF1">
    <property type="entry name" value="SARCALUMENIN"/>
    <property type="match status" value="1"/>
</dbReference>
<dbReference type="InterPro" id="IPR027417">
    <property type="entry name" value="P-loop_NTPase"/>
</dbReference>
<keyword evidence="1" id="KW-1133">Transmembrane helix</keyword>
<proteinExistence type="predicted"/>
<evidence type="ECO:0000256" key="1">
    <source>
        <dbReference type="SAM" id="Phobius"/>
    </source>
</evidence>
<comment type="caution">
    <text evidence="3">The sequence shown here is derived from an EMBL/GenBank/DDBJ whole genome shotgun (WGS) entry which is preliminary data.</text>
</comment>
<feature type="domain" description="G" evidence="2">
    <location>
        <begin position="61"/>
        <end position="189"/>
    </location>
</feature>
<gene>
    <name evidence="3" type="ORF">BSZ36_02755</name>
</gene>
<keyword evidence="4" id="KW-1185">Reference proteome</keyword>
<dbReference type="InParanoid" id="A0A259TW79"/>
<dbReference type="AlphaFoldDB" id="A0A259TW79"/>
<protein>
    <recommendedName>
        <fullName evidence="2">G domain-containing protein</fullName>
    </recommendedName>
</protein>
<name>A0A259TW79_9BACT</name>
<dbReference type="GO" id="GO:0005525">
    <property type="term" value="F:GTP binding"/>
    <property type="evidence" value="ECO:0007669"/>
    <property type="project" value="InterPro"/>
</dbReference>
<keyword evidence="1" id="KW-0472">Membrane</keyword>
<dbReference type="OrthoDB" id="9816479at2"/>
<feature type="transmembrane region" description="Helical" evidence="1">
    <location>
        <begin position="456"/>
        <end position="476"/>
    </location>
</feature>
<sequence>MPSAPAPLPASLPPEADALLQRERALLTDLGALLDRAGASGDEQRRLADLASGLGELFLFVVAGEFNAGKSTLVNALFGKRVMEEGPVPTTDKITVLRHGDTEETHRRSEFVTERRLPAPFLQHLALVDTPGTNSIIKEHQALTEDFVPRADLVLFVTSVERPLSESERQFLEYVRETWGRRLVVAVNKSDLASGEEALQQVLAHVRDGLTAMMGQAPITFPVAARKALEAKLESPEAPQTHPSWDESRFGAFERFIRETLTADARLSLKLSAPLDATRALLSRARQRLDERHAHLEEDAAALGALQERFAQAESTMAEVVGGSVSEVDRQLLEMEKRGARFLDDTIRVSKIGLLRDRAAFQDEFNRQVVRDAEKGIEARIGESADGLLRHAHDLWRDVYNRLSALRQRNETTAGDSFIHDRDAILRDAVRETRRALDTIDLDEEARRILENARSALTVGGMTAAGIGAIGVALIFATVLDVTGGILATGAIATLGFVVLPMQRRRAVKDFTDRVSALREEIGRVLRTELGQEADKAVGRVRALVEPLDTLVAEQREAARTDRAEADRLEAEADAIGAEVARRYGAAEGV</sequence>